<gene>
    <name evidence="1" type="ORF">S01H1_48506</name>
</gene>
<organism evidence="1">
    <name type="scientific">marine sediment metagenome</name>
    <dbReference type="NCBI Taxonomy" id="412755"/>
    <lineage>
        <taxon>unclassified sequences</taxon>
        <taxon>metagenomes</taxon>
        <taxon>ecological metagenomes</taxon>
    </lineage>
</organism>
<dbReference type="AlphaFoldDB" id="X0WAW1"/>
<feature type="non-terminal residue" evidence="1">
    <location>
        <position position="128"/>
    </location>
</feature>
<comment type="caution">
    <text evidence="1">The sequence shown here is derived from an EMBL/GenBank/DDBJ whole genome shotgun (WGS) entry which is preliminary data.</text>
</comment>
<accession>X0WAW1</accession>
<protein>
    <submittedName>
        <fullName evidence="1">Uncharacterized protein</fullName>
    </submittedName>
</protein>
<name>X0WAW1_9ZZZZ</name>
<sequence length="128" mass="14510">MKRYLSIALAVFILALPWLTLFSGCSAPSSNSEARAAIVDQLTVLQPNQVFIDQVTADLEAYGFKVDVYQGKEVSVKLYRELPQYEYKLIIFRAHSGMMQQREEAPMGALEATYLLTGEAYTEMKYVR</sequence>
<evidence type="ECO:0000313" key="1">
    <source>
        <dbReference type="EMBL" id="GAG28054.1"/>
    </source>
</evidence>
<reference evidence="1" key="1">
    <citation type="journal article" date="2014" name="Front. Microbiol.">
        <title>High frequency of phylogenetically diverse reductive dehalogenase-homologous genes in deep subseafloor sedimentary metagenomes.</title>
        <authorList>
            <person name="Kawai M."/>
            <person name="Futagami T."/>
            <person name="Toyoda A."/>
            <person name="Takaki Y."/>
            <person name="Nishi S."/>
            <person name="Hori S."/>
            <person name="Arai W."/>
            <person name="Tsubouchi T."/>
            <person name="Morono Y."/>
            <person name="Uchiyama I."/>
            <person name="Ito T."/>
            <person name="Fujiyama A."/>
            <person name="Inagaki F."/>
            <person name="Takami H."/>
        </authorList>
    </citation>
    <scope>NUCLEOTIDE SEQUENCE</scope>
    <source>
        <strain evidence="1">Expedition CK06-06</strain>
    </source>
</reference>
<dbReference type="PROSITE" id="PS51257">
    <property type="entry name" value="PROKAR_LIPOPROTEIN"/>
    <property type="match status" value="1"/>
</dbReference>
<dbReference type="EMBL" id="BARS01031149">
    <property type="protein sequence ID" value="GAG28054.1"/>
    <property type="molecule type" value="Genomic_DNA"/>
</dbReference>
<proteinExistence type="predicted"/>